<evidence type="ECO:0000313" key="5">
    <source>
        <dbReference type="EMBL" id="OUM84827.1"/>
    </source>
</evidence>
<name>A0A1Y3PF73_9BACI</name>
<evidence type="ECO:0000256" key="3">
    <source>
        <dbReference type="ARBA" id="ARBA00022777"/>
    </source>
</evidence>
<dbReference type="SUPFAM" id="SSF63999">
    <property type="entry name" value="Thiamin pyrophosphokinase, catalytic domain"/>
    <property type="match status" value="1"/>
</dbReference>
<keyword evidence="2" id="KW-0547">Nucleotide-binding</keyword>
<gene>
    <name evidence="5" type="ORF">BAA01_07825</name>
</gene>
<dbReference type="NCBIfam" id="NF040608">
    <property type="entry name" value="division_SteA"/>
    <property type="match status" value="1"/>
</dbReference>
<keyword evidence="1" id="KW-0808">Transferase</keyword>
<dbReference type="Gene3D" id="3.40.50.10240">
    <property type="entry name" value="Thiamin pyrophosphokinase, catalytic domain"/>
    <property type="match status" value="1"/>
</dbReference>
<accession>A0A1Y3PF73</accession>
<dbReference type="GO" id="GO:0009229">
    <property type="term" value="P:thiamine diphosphate biosynthetic process"/>
    <property type="evidence" value="ECO:0007669"/>
    <property type="project" value="InterPro"/>
</dbReference>
<evidence type="ECO:0000313" key="6">
    <source>
        <dbReference type="Proteomes" id="UP000196475"/>
    </source>
</evidence>
<dbReference type="AlphaFoldDB" id="A0A1Y3PF73"/>
<proteinExistence type="predicted"/>
<dbReference type="GO" id="GO:0004788">
    <property type="term" value="F:thiamine diphosphokinase activity"/>
    <property type="evidence" value="ECO:0007669"/>
    <property type="project" value="InterPro"/>
</dbReference>
<reference evidence="6" key="1">
    <citation type="submission" date="2016-06" db="EMBL/GenBank/DDBJ databases">
        <authorList>
            <person name="Nascimento L."/>
            <person name="Pereira R.V."/>
            <person name="Martins L.F."/>
            <person name="Quaggio R.B."/>
            <person name="Silva A.M."/>
            <person name="Setubal J.C."/>
        </authorList>
    </citation>
    <scope>NUCLEOTIDE SEQUENCE [LARGE SCALE GENOMIC DNA]</scope>
</reference>
<evidence type="ECO:0008006" key="7">
    <source>
        <dbReference type="Google" id="ProtNLM"/>
    </source>
</evidence>
<protein>
    <recommendedName>
        <fullName evidence="7">Thiamin pyrophosphokinase</fullName>
    </recommendedName>
</protein>
<dbReference type="InterPro" id="IPR036759">
    <property type="entry name" value="TPK_catalytic_sf"/>
</dbReference>
<evidence type="ECO:0000256" key="2">
    <source>
        <dbReference type="ARBA" id="ARBA00022741"/>
    </source>
</evidence>
<keyword evidence="4" id="KW-0067">ATP-binding</keyword>
<comment type="caution">
    <text evidence="5">The sequence shown here is derived from an EMBL/GenBank/DDBJ whole genome shotgun (WGS) entry which is preliminary data.</text>
</comment>
<dbReference type="Proteomes" id="UP000196475">
    <property type="component" value="Unassembled WGS sequence"/>
</dbReference>
<evidence type="ECO:0000256" key="1">
    <source>
        <dbReference type="ARBA" id="ARBA00022679"/>
    </source>
</evidence>
<dbReference type="GO" id="GO:0005524">
    <property type="term" value="F:ATP binding"/>
    <property type="evidence" value="ECO:0007669"/>
    <property type="project" value="UniProtKB-KW"/>
</dbReference>
<dbReference type="InterPro" id="IPR047795">
    <property type="entry name" value="Put_SteA-like"/>
</dbReference>
<dbReference type="GO" id="GO:0016301">
    <property type="term" value="F:kinase activity"/>
    <property type="evidence" value="ECO:0007669"/>
    <property type="project" value="UniProtKB-KW"/>
</dbReference>
<keyword evidence="3" id="KW-0418">Kinase</keyword>
<dbReference type="EMBL" id="LZRT01000120">
    <property type="protein sequence ID" value="OUM84827.1"/>
    <property type="molecule type" value="Genomic_DNA"/>
</dbReference>
<sequence>MFTQTSRPIFDVSMAEDAGEGSATTIIGTCIVDGSTKRLLKRIQPGQIAVLSHQDIDELAASELVEKKVSAVINARSTFSGRYQTAGPRRLLEAQIPVFDLRRSKDFQLFREGMTLWLTDREIGCWDGTHFHLLAEASRLTWDAYRQRWSQAKDNRLMEFHKFAENTLKNAQMDLHQMFHQSANLPLTTVMAGRTVVIVARGQHYKKDLQVLRPFILREKPLLIGVDGGADALLECGLRPDLIIGDMDSVSVTALCSGAELVVHAYPDHSAPGMRRLQEFGLSGHLFPMFGTSEDAALMLAYEKGAEKMILLGSHSNMIDFYEKSREGMGSTCLVRMWVGDRLIDAKGFHYLITQEMATTVVESW</sequence>
<organism evidence="5 6">
    <name type="scientific">Bacillus thermozeamaize</name>
    <dbReference type="NCBI Taxonomy" id="230954"/>
    <lineage>
        <taxon>Bacteria</taxon>
        <taxon>Bacillati</taxon>
        <taxon>Bacillota</taxon>
        <taxon>Bacilli</taxon>
        <taxon>Bacillales</taxon>
        <taxon>Bacillaceae</taxon>
        <taxon>Bacillus</taxon>
    </lineage>
</organism>
<evidence type="ECO:0000256" key="4">
    <source>
        <dbReference type="ARBA" id="ARBA00022840"/>
    </source>
</evidence>